<dbReference type="Proteomes" id="UP000000702">
    <property type="component" value="Unassembled WGS sequence"/>
</dbReference>
<reference evidence="2" key="1">
    <citation type="submission" date="2011-07" db="EMBL/GenBank/DDBJ databases">
        <title>Divergent evolution of antigenic variation in African trypanosomes.</title>
        <authorList>
            <person name="Jackson A.P."/>
            <person name="Berry A."/>
            <person name="Allison H.C."/>
            <person name="Burton P."/>
            <person name="Anderson J."/>
            <person name="Aslett M."/>
            <person name="Brown R."/>
            <person name="Corton N."/>
            <person name="Harris D."/>
            <person name="Hauser H."/>
            <person name="Gamble J."/>
            <person name="Gilderthorp R."/>
            <person name="McQuillan J."/>
            <person name="Quail M.A."/>
            <person name="Sanders M."/>
            <person name="Van Tonder A."/>
            <person name="Ginger M.L."/>
            <person name="Donelson J.E."/>
            <person name="Field M.C."/>
            <person name="Barry J.D."/>
            <person name="Berriman M."/>
            <person name="Hertz-Fowler C."/>
        </authorList>
    </citation>
    <scope>NUCLEOTIDE SEQUENCE [LARGE SCALE GENOMIC DNA]</scope>
    <source>
        <strain evidence="2">IL3000</strain>
    </source>
</reference>
<proteinExistence type="predicted"/>
<reference evidence="1 2" key="2">
    <citation type="journal article" date="2012" name="Proc. Natl. Acad. Sci. U.S.A.">
        <title>Antigenic diversity is generated by distinct evolutionary mechanisms in African trypanosome species.</title>
        <authorList>
            <person name="Jackson A.P."/>
            <person name="Berry A."/>
            <person name="Aslett M."/>
            <person name="Allison H.C."/>
            <person name="Burton P."/>
            <person name="Vavrova-Anderson J."/>
            <person name="Brown R."/>
            <person name="Browne H."/>
            <person name="Corton N."/>
            <person name="Hauser H."/>
            <person name="Gamble J."/>
            <person name="Gilderthorp R."/>
            <person name="Marcello L."/>
            <person name="McQuillan J."/>
            <person name="Otto T.D."/>
            <person name="Quail M.A."/>
            <person name="Sanders M.J."/>
            <person name="van Tonder A."/>
            <person name="Ginger M.L."/>
            <person name="Field M.C."/>
            <person name="Barry J.D."/>
            <person name="Hertz-Fowler C."/>
            <person name="Berriman M."/>
        </authorList>
    </citation>
    <scope>NUCLEOTIDE SEQUENCE [LARGE SCALE GENOMIC DNA]</scope>
    <source>
        <strain evidence="1 2">IL3000</strain>
    </source>
</reference>
<organism evidence="1 2">
    <name type="scientific">Trypanosoma congolense (strain IL3000)</name>
    <dbReference type="NCBI Taxonomy" id="1068625"/>
    <lineage>
        <taxon>Eukaryota</taxon>
        <taxon>Discoba</taxon>
        <taxon>Euglenozoa</taxon>
        <taxon>Kinetoplastea</taxon>
        <taxon>Metakinetoplastina</taxon>
        <taxon>Trypanosomatida</taxon>
        <taxon>Trypanosomatidae</taxon>
        <taxon>Trypanosoma</taxon>
        <taxon>Nannomonas</taxon>
    </lineage>
</organism>
<evidence type="ECO:0000313" key="1">
    <source>
        <dbReference type="EMBL" id="CCD15087.1"/>
    </source>
</evidence>
<sequence>MVFEVELFVKEAALDTANYVTPISEDQRINFVTYDTLFKRDDCDVPALPLTLAGSIGLLDEQIVVSGVAPNARYELGEIFRGAFIGDLNISFSTIVRKDAEQPVEPSLALSGTLVVPECGSYFCRLDRAVMYRHFESMTVELAEVHLTDLVTLTNSLAWSSAKCPVISWARRIPMFFSVEIQINPSELRSVGCGTVKFGGSQGDVKVVMSPQGFGAVAKLSNVRTGGICLHG</sequence>
<keyword evidence="2" id="KW-1185">Reference proteome</keyword>
<dbReference type="EMBL" id="CAEQ01001762">
    <property type="protein sequence ID" value="CCD15087.1"/>
    <property type="molecule type" value="Genomic_DNA"/>
</dbReference>
<accession>F9WCT9</accession>
<gene>
    <name evidence="1" type="ORF">TCIL3000_0_56500</name>
</gene>
<comment type="caution">
    <text evidence="1">The sequence shown here is derived from an EMBL/GenBank/DDBJ whole genome shotgun (WGS) entry which is preliminary data.</text>
</comment>
<name>F9WCT9_TRYCI</name>
<dbReference type="VEuPathDB" id="TriTrypDB:TcIL3000_0_56500"/>
<protein>
    <submittedName>
        <fullName evidence="1">WGS project CAEQ00000000 data, annotated contig 2268</fullName>
    </submittedName>
</protein>
<evidence type="ECO:0000313" key="2">
    <source>
        <dbReference type="Proteomes" id="UP000000702"/>
    </source>
</evidence>
<dbReference type="AlphaFoldDB" id="F9WCT9"/>